<proteinExistence type="predicted"/>
<dbReference type="Pfam" id="PF07388">
    <property type="entry name" value="A-2_8-polyST"/>
    <property type="match status" value="1"/>
</dbReference>
<keyword evidence="1 4" id="KW-0808">Transferase</keyword>
<evidence type="ECO:0000256" key="1">
    <source>
        <dbReference type="ARBA" id="ARBA00022679"/>
    </source>
</evidence>
<comment type="caution">
    <text evidence="4">The sequence shown here is derived from an EMBL/GenBank/DDBJ whole genome shotgun (WGS) entry which is preliminary data.</text>
</comment>
<organism evidence="4 5">
    <name type="scientific">Cellulomonas edaphi</name>
    <dbReference type="NCBI Taxonomy" id="3053468"/>
    <lineage>
        <taxon>Bacteria</taxon>
        <taxon>Bacillati</taxon>
        <taxon>Actinomycetota</taxon>
        <taxon>Actinomycetes</taxon>
        <taxon>Micrococcales</taxon>
        <taxon>Cellulomonadaceae</taxon>
        <taxon>Cellulomonas</taxon>
    </lineage>
</organism>
<dbReference type="GO" id="GO:0016757">
    <property type="term" value="F:glycosyltransferase activity"/>
    <property type="evidence" value="ECO:0007669"/>
    <property type="project" value="UniProtKB-KW"/>
</dbReference>
<accession>A0ABT7S8N9</accession>
<gene>
    <name evidence="4" type="ORF">QRT05_11670</name>
</gene>
<sequence length="958" mass="103473">MYPSAPPLLVDGPAVDDTYDIAYLTKYVGKRDTGIAFTDRAYLRVMARSPYATLVLGNGMPATYPGDGLAYTTQLAEYRRRDPRLHLVNGMGSFVWHLRDGYLPEHRGAHKVAIMHEEPAAFDFYATDVWNRAHVRDVLMAAQDGFVFVSQRSRDLWVEYAGLHDAPLLVVPNTCAEEAHITERFRDVERTDLARALGLPAGALHLVMVGTVQRLKGQLEVVEAVRRLRASRRDLAVHLTIVGRVREHDYGEELERYVAEHALQDVVTVVGEVPKNRALEHIAAADALVLASHTEAMPLVLLEAMQLGTPVVATPVGGVPEVVDERSALLFEPVDVDALVARIEQVADDPAAAAELAAAGERRYWAEFSNERFARRFGDALHAMADAAGLTSSVGSVGGAGVEVTTRTTDDGLDVRADVARDASDSRWRALVDAWSRTAPLARVEVRTDGDLAGALALAAPLARAGLSVAEISAPALSLVCTPGEPAAAAVPSGQVLAIVGGPAHQVAYAEHIRTEARRRARARTLAAAEAERLADTAGPEPAPGLVARARRRLGALHRRRPAPGLAGTAAPHHQDPEPQGAEPRGPLVAFVLNSPMQLMAALSLWDATFGESQPDARLVALVHSTNGAAGFAEGLVRLCRRTERFERVVDVTAAVREIYAAPPSVRAVQVLAGRLRDAWGPSLPDRVLVTGYLSARFHKLLLEVLGDTPVHVFEDGLGSYVPKSIKLHDSGQADRVASKDCAEAAHIRALSSVDLLLRRVPVPQHYRADVPRIDFPAVRVGAYGVDHAHFARLFEARGRAFAPDEVLLVAQNFVDHLRPRDAVQAAEREANDTVIAALLAQGLRVVVRPHPRASERTWGERWDGHPGVVVWDDEPLLPVEVLLRADAPPAFAVGATSSCLFYLDELTAVPALRFPDEVLDGLRAHANPEHLWMLDLAAAVLEPLPVGSAVASRALTP</sequence>
<dbReference type="CDD" id="cd03801">
    <property type="entry name" value="GT4_PimA-like"/>
    <property type="match status" value="1"/>
</dbReference>
<protein>
    <submittedName>
        <fullName evidence="4">Glycosyltransferase</fullName>
        <ecNumber evidence="4">2.4.-.-</ecNumber>
    </submittedName>
</protein>
<dbReference type="EC" id="2.4.-.-" evidence="4"/>
<reference evidence="4 5" key="1">
    <citation type="submission" date="2023-06" db="EMBL/GenBank/DDBJ databases">
        <title>Cellulomonas sp. MW9 Whole genome sequence.</title>
        <authorList>
            <person name="Park S."/>
        </authorList>
    </citation>
    <scope>NUCLEOTIDE SEQUENCE [LARGE SCALE GENOMIC DNA]</scope>
    <source>
        <strain evidence="4 5">MW9</strain>
    </source>
</reference>
<dbReference type="RefSeq" id="WP_289447447.1">
    <property type="nucleotide sequence ID" value="NZ_JAUCGR010000003.1"/>
</dbReference>
<dbReference type="InterPro" id="IPR001296">
    <property type="entry name" value="Glyco_trans_1"/>
</dbReference>
<dbReference type="EMBL" id="JAUCGR010000003">
    <property type="protein sequence ID" value="MDM7831993.1"/>
    <property type="molecule type" value="Genomic_DNA"/>
</dbReference>
<keyword evidence="4" id="KW-0328">Glycosyltransferase</keyword>
<dbReference type="Gene3D" id="3.40.50.2000">
    <property type="entry name" value="Glycogen Phosphorylase B"/>
    <property type="match status" value="2"/>
</dbReference>
<name>A0ABT7S8N9_9CELL</name>
<evidence type="ECO:0000313" key="4">
    <source>
        <dbReference type="EMBL" id="MDM7831993.1"/>
    </source>
</evidence>
<dbReference type="PANTHER" id="PTHR46401">
    <property type="entry name" value="GLYCOSYLTRANSFERASE WBBK-RELATED"/>
    <property type="match status" value="1"/>
</dbReference>
<dbReference type="Proteomes" id="UP001321453">
    <property type="component" value="Unassembled WGS sequence"/>
</dbReference>
<evidence type="ECO:0000259" key="3">
    <source>
        <dbReference type="Pfam" id="PF00534"/>
    </source>
</evidence>
<dbReference type="Pfam" id="PF00534">
    <property type="entry name" value="Glycos_transf_1"/>
    <property type="match status" value="1"/>
</dbReference>
<dbReference type="InterPro" id="IPR010866">
    <property type="entry name" value="A-2_8-polyST"/>
</dbReference>
<evidence type="ECO:0000256" key="2">
    <source>
        <dbReference type="SAM" id="MobiDB-lite"/>
    </source>
</evidence>
<dbReference type="SUPFAM" id="SSF53756">
    <property type="entry name" value="UDP-Glycosyltransferase/glycogen phosphorylase"/>
    <property type="match status" value="1"/>
</dbReference>
<evidence type="ECO:0000313" key="5">
    <source>
        <dbReference type="Proteomes" id="UP001321453"/>
    </source>
</evidence>
<feature type="region of interest" description="Disordered" evidence="2">
    <location>
        <begin position="562"/>
        <end position="585"/>
    </location>
</feature>
<feature type="domain" description="Glycosyl transferase family 1" evidence="3">
    <location>
        <begin position="193"/>
        <end position="362"/>
    </location>
</feature>
<dbReference type="PANTHER" id="PTHR46401:SF2">
    <property type="entry name" value="GLYCOSYLTRANSFERASE WBBK-RELATED"/>
    <property type="match status" value="1"/>
</dbReference>
<keyword evidence="5" id="KW-1185">Reference proteome</keyword>